<proteinExistence type="predicted"/>
<comment type="caution">
    <text evidence="2">The sequence shown here is derived from an EMBL/GenBank/DDBJ whole genome shotgun (WGS) entry which is preliminary data.</text>
</comment>
<dbReference type="RefSeq" id="WP_175398378.1">
    <property type="nucleotide sequence ID" value="NZ_JABMCB010000201.1"/>
</dbReference>
<evidence type="ECO:0000256" key="1">
    <source>
        <dbReference type="SAM" id="Phobius"/>
    </source>
</evidence>
<name>A0A7Y6C2Y5_9BACL</name>
<dbReference type="AlphaFoldDB" id="A0A7Y6C2Y5"/>
<evidence type="ECO:0000313" key="3">
    <source>
        <dbReference type="Proteomes" id="UP000526125"/>
    </source>
</evidence>
<keyword evidence="1" id="KW-0472">Membrane</keyword>
<sequence>MMKNSRIRMLIILFFGITFIVSAGAILYVLKKDKNSMDLGLLLTINSFSFLIVGLNLIVLITRRIQGQMKTGE</sequence>
<dbReference type="EMBL" id="JABMCB010000201">
    <property type="protein sequence ID" value="NUU78815.1"/>
    <property type="molecule type" value="Genomic_DNA"/>
</dbReference>
<protein>
    <submittedName>
        <fullName evidence="2">Uncharacterized protein</fullName>
    </submittedName>
</protein>
<keyword evidence="1" id="KW-0812">Transmembrane</keyword>
<dbReference type="Proteomes" id="UP000526125">
    <property type="component" value="Unassembled WGS sequence"/>
</dbReference>
<accession>A0A7Y6C2Y5</accession>
<reference evidence="2 3" key="1">
    <citation type="submission" date="2020-05" db="EMBL/GenBank/DDBJ databases">
        <title>Genome Sequencing of Type Strains.</title>
        <authorList>
            <person name="Lemaire J.F."/>
            <person name="Inderbitzin P."/>
            <person name="Gregorio O.A."/>
            <person name="Collins S.B."/>
            <person name="Wespe N."/>
            <person name="Knight-Connoni V."/>
        </authorList>
    </citation>
    <scope>NUCLEOTIDE SEQUENCE [LARGE SCALE GENOMIC DNA]</scope>
    <source>
        <strain evidence="2 3">LMG 21957</strain>
    </source>
</reference>
<gene>
    <name evidence="2" type="ORF">HP552_26745</name>
</gene>
<keyword evidence="3" id="KW-1185">Reference proteome</keyword>
<keyword evidence="1" id="KW-1133">Transmembrane helix</keyword>
<evidence type="ECO:0000313" key="2">
    <source>
        <dbReference type="EMBL" id="NUU78815.1"/>
    </source>
</evidence>
<feature type="transmembrane region" description="Helical" evidence="1">
    <location>
        <begin position="41"/>
        <end position="61"/>
    </location>
</feature>
<organism evidence="2 3">
    <name type="scientific">Paenibacillus xylanilyticus</name>
    <dbReference type="NCBI Taxonomy" id="248903"/>
    <lineage>
        <taxon>Bacteria</taxon>
        <taxon>Bacillati</taxon>
        <taxon>Bacillota</taxon>
        <taxon>Bacilli</taxon>
        <taxon>Bacillales</taxon>
        <taxon>Paenibacillaceae</taxon>
        <taxon>Paenibacillus</taxon>
    </lineage>
</organism>